<dbReference type="AlphaFoldDB" id="A0AAU8DNJ3"/>
<evidence type="ECO:0000256" key="3">
    <source>
        <dbReference type="ARBA" id="ARBA00023315"/>
    </source>
</evidence>
<dbReference type="GO" id="GO:0035447">
    <property type="term" value="F:mycothiol synthase activity"/>
    <property type="evidence" value="ECO:0007669"/>
    <property type="project" value="UniProtKB-UniRule"/>
</dbReference>
<reference evidence="6" key="1">
    <citation type="submission" date="2024-05" db="EMBL/GenBank/DDBJ databases">
        <authorList>
            <person name="Cai S.Y."/>
            <person name="Jin L.M."/>
            <person name="Li H.R."/>
        </authorList>
    </citation>
    <scope>NUCLEOTIDE SEQUENCE</scope>
    <source>
        <strain evidence="6">A5-74</strain>
    </source>
</reference>
<organism evidence="6">
    <name type="scientific">Nakamurella sp. A5-74</name>
    <dbReference type="NCBI Taxonomy" id="3158264"/>
    <lineage>
        <taxon>Bacteria</taxon>
        <taxon>Bacillati</taxon>
        <taxon>Actinomycetota</taxon>
        <taxon>Actinomycetes</taxon>
        <taxon>Nakamurellales</taxon>
        <taxon>Nakamurellaceae</taxon>
        <taxon>Nakamurella</taxon>
    </lineage>
</organism>
<dbReference type="InterPro" id="IPR017813">
    <property type="entry name" value="Mycothiol_AcTrfase"/>
</dbReference>
<protein>
    <recommendedName>
        <fullName evidence="4">Mycothiol acetyltransferase</fullName>
        <shortName evidence="4">MSH acetyltransferase</shortName>
        <ecNumber evidence="4">2.3.1.189</ecNumber>
    </recommendedName>
    <alternativeName>
        <fullName evidence="4">Mycothiol synthase</fullName>
    </alternativeName>
</protein>
<evidence type="ECO:0000313" key="6">
    <source>
        <dbReference type="EMBL" id="XCG63235.1"/>
    </source>
</evidence>
<dbReference type="CDD" id="cd04301">
    <property type="entry name" value="NAT_SF"/>
    <property type="match status" value="1"/>
</dbReference>
<name>A0AAU8DNJ3_9ACTN</name>
<feature type="domain" description="N-acetyltransferase" evidence="5">
    <location>
        <begin position="142"/>
        <end position="311"/>
    </location>
</feature>
<dbReference type="PIRSF" id="PIRSF021524">
    <property type="entry name" value="MSH_acetyltransferase"/>
    <property type="match status" value="1"/>
</dbReference>
<dbReference type="Pfam" id="PF13508">
    <property type="entry name" value="Acetyltransf_7"/>
    <property type="match status" value="1"/>
</dbReference>
<dbReference type="NCBIfam" id="TIGR03448">
    <property type="entry name" value="mycothiol_MshD"/>
    <property type="match status" value="1"/>
</dbReference>
<dbReference type="InterPro" id="IPR000182">
    <property type="entry name" value="GNAT_dom"/>
</dbReference>
<dbReference type="InterPro" id="IPR050276">
    <property type="entry name" value="MshD_Acetyltransferase"/>
</dbReference>
<dbReference type="EC" id="2.3.1.189" evidence="4"/>
<dbReference type="SUPFAM" id="SSF55729">
    <property type="entry name" value="Acyl-CoA N-acyltransferases (Nat)"/>
    <property type="match status" value="2"/>
</dbReference>
<proteinExistence type="inferred from homology"/>
<evidence type="ECO:0000256" key="4">
    <source>
        <dbReference type="HAMAP-Rule" id="MF_01698"/>
    </source>
</evidence>
<comment type="subunit">
    <text evidence="4">Monomer.</text>
</comment>
<evidence type="ECO:0000256" key="2">
    <source>
        <dbReference type="ARBA" id="ARBA00022737"/>
    </source>
</evidence>
<evidence type="ECO:0000256" key="1">
    <source>
        <dbReference type="ARBA" id="ARBA00022679"/>
    </source>
</evidence>
<feature type="binding site" evidence="4">
    <location>
        <position position="169"/>
    </location>
    <ligand>
        <name>1D-myo-inositol 2-(L-cysteinylamino)-2-deoxy-alpha-D-glucopyranoside</name>
        <dbReference type="ChEBI" id="CHEBI:58887"/>
    </ligand>
</feature>
<feature type="binding site" evidence="4">
    <location>
        <position position="217"/>
    </location>
    <ligand>
        <name>1D-myo-inositol 2-(L-cysteinylamino)-2-deoxy-alpha-D-glucopyranoside</name>
        <dbReference type="ChEBI" id="CHEBI:58887"/>
    </ligand>
</feature>
<dbReference type="GO" id="GO:0010125">
    <property type="term" value="P:mycothiol biosynthetic process"/>
    <property type="evidence" value="ECO:0007669"/>
    <property type="project" value="UniProtKB-UniRule"/>
</dbReference>
<comment type="function">
    <text evidence="4">Catalyzes the transfer of acetyl from acetyl-CoA to desacetylmycothiol (Cys-GlcN-Ins) to form mycothiol.</text>
</comment>
<dbReference type="PANTHER" id="PTHR43617:SF31">
    <property type="entry name" value="MYCOTHIOL ACETYLTRANSFERASE"/>
    <property type="match status" value="1"/>
</dbReference>
<dbReference type="HAMAP" id="MF_01698">
    <property type="entry name" value="MshD"/>
    <property type="match status" value="1"/>
</dbReference>
<comment type="caution">
    <text evidence="4">Lacks conserved residue(s) required for the propagation of feature annotation.</text>
</comment>
<dbReference type="EMBL" id="CP159218">
    <property type="protein sequence ID" value="XCG63235.1"/>
    <property type="molecule type" value="Genomic_DNA"/>
</dbReference>
<accession>A0AAU8DNJ3</accession>
<feature type="binding site" evidence="4">
    <location>
        <position position="280"/>
    </location>
    <ligand>
        <name>1D-myo-inositol 2-(L-cysteinylamino)-2-deoxy-alpha-D-glucopyranoside</name>
        <dbReference type="ChEBI" id="CHEBI:58887"/>
    </ligand>
</feature>
<keyword evidence="2 4" id="KW-0677">Repeat</keyword>
<dbReference type="Gene3D" id="3.40.630.30">
    <property type="match status" value="1"/>
</dbReference>
<dbReference type="PANTHER" id="PTHR43617">
    <property type="entry name" value="L-AMINO ACID N-ACETYLTRANSFERASE"/>
    <property type="match status" value="1"/>
</dbReference>
<evidence type="ECO:0000259" key="5">
    <source>
        <dbReference type="PROSITE" id="PS51186"/>
    </source>
</evidence>
<feature type="binding site" evidence="4">
    <location>
        <begin position="246"/>
        <end position="248"/>
    </location>
    <ligand>
        <name>acetyl-CoA</name>
        <dbReference type="ChEBI" id="CHEBI:57288"/>
        <label>2</label>
    </ligand>
</feature>
<dbReference type="PROSITE" id="PS51186">
    <property type="entry name" value="GNAT"/>
    <property type="match status" value="2"/>
</dbReference>
<keyword evidence="3 4" id="KW-0012">Acyltransferase</keyword>
<gene>
    <name evidence="4 6" type="primary">mshD</name>
    <name evidence="6" type="ORF">ABLG96_18830</name>
</gene>
<comment type="catalytic activity">
    <reaction evidence="4">
        <text>1D-myo-inositol 2-(L-cysteinylamino)-2-deoxy-alpha-D-glucopyranoside + acetyl-CoA = mycothiol + CoA + H(+)</text>
        <dbReference type="Rhea" id="RHEA:26172"/>
        <dbReference type="ChEBI" id="CHEBI:15378"/>
        <dbReference type="ChEBI" id="CHEBI:16768"/>
        <dbReference type="ChEBI" id="CHEBI:57287"/>
        <dbReference type="ChEBI" id="CHEBI:57288"/>
        <dbReference type="ChEBI" id="CHEBI:58887"/>
        <dbReference type="EC" id="2.3.1.189"/>
    </reaction>
</comment>
<feature type="binding site" evidence="4">
    <location>
        <begin position="72"/>
        <end position="74"/>
    </location>
    <ligand>
        <name>acetyl-CoA</name>
        <dbReference type="ChEBI" id="CHEBI:57288"/>
        <label>1</label>
    </ligand>
</feature>
<dbReference type="InterPro" id="IPR016181">
    <property type="entry name" value="Acyl_CoA_acyltransferase"/>
</dbReference>
<feature type="domain" description="N-acetyltransferase" evidence="5">
    <location>
        <begin position="7"/>
        <end position="139"/>
    </location>
</feature>
<keyword evidence="1 4" id="KW-0808">Transferase</keyword>
<dbReference type="GO" id="GO:0008999">
    <property type="term" value="F:protein-N-terminal-alanine acetyltransferase activity"/>
    <property type="evidence" value="ECO:0007669"/>
    <property type="project" value="TreeGrafter"/>
</dbReference>
<feature type="binding site" evidence="4">
    <location>
        <position position="242"/>
    </location>
    <ligand>
        <name>1D-myo-inositol 2-(L-cysteinylamino)-2-deoxy-alpha-D-glucopyranoside</name>
        <dbReference type="ChEBI" id="CHEBI:58887"/>
    </ligand>
</feature>
<dbReference type="RefSeq" id="WP_353648850.1">
    <property type="nucleotide sequence ID" value="NZ_CP159218.1"/>
</dbReference>
<sequence length="311" mass="33332">MSQRPGADWAAPDTDAIGRILDLVRAARVTDGVEALSGHVLDALATTSALQIVEGDDLLGVAVISGDDPAELLVHPDHRGRGIGGRLLDATLARRPRVWAHGDLPAARALAAARDLGAVRMLLQLRRTLAGLPPQPALPDGVRVRTFDPASDLAQFLGVNARAFAWHPEQGRLDDAGMRHEMAQPWFDPAGFFLAVTDEGRDEVGGSDRVLGFHWTKIHEVDPTPVRPGSGEQAAPSGPVGEVYVIAVDPLSPVRRLGEPLTLVGLHHLAGRGRQTVMLYVEGDNPSALALYRRLGFGEWATDVVYADQRS</sequence>
<comment type="similarity">
    <text evidence="4">Belongs to the acetyltransferase family. MshD subfamily.</text>
</comment>
<dbReference type="Pfam" id="PF00583">
    <property type="entry name" value="Acetyltransf_1"/>
    <property type="match status" value="1"/>
</dbReference>